<feature type="chain" id="PRO_5042856572" description="NirD/YgiW/YdeI family stress tolerance protein" evidence="2">
    <location>
        <begin position="20"/>
        <end position="103"/>
    </location>
</feature>
<dbReference type="PANTHER" id="PTHR36571">
    <property type="entry name" value="PROTEIN YGIW"/>
    <property type="match status" value="1"/>
</dbReference>
<dbReference type="Pfam" id="PF04076">
    <property type="entry name" value="BOF"/>
    <property type="match status" value="1"/>
</dbReference>
<geneLocation type="plasmid" evidence="4">
    <name>ppv989-167</name>
</geneLocation>
<dbReference type="NCBIfam" id="NF033674">
    <property type="entry name" value="stress_OB_fold"/>
    <property type="match status" value="1"/>
</dbReference>
<dbReference type="Gene3D" id="2.40.50.200">
    <property type="entry name" value="Bacterial OB-fold"/>
    <property type="match status" value="1"/>
</dbReference>
<evidence type="ECO:0008006" key="5">
    <source>
        <dbReference type="Google" id="ProtNLM"/>
    </source>
</evidence>
<evidence type="ECO:0000256" key="2">
    <source>
        <dbReference type="SAM" id="SignalP"/>
    </source>
</evidence>
<evidence type="ECO:0000313" key="3">
    <source>
        <dbReference type="EMBL" id="AVV39869.1"/>
    </source>
</evidence>
<evidence type="ECO:0000256" key="1">
    <source>
        <dbReference type="ARBA" id="ARBA00022729"/>
    </source>
</evidence>
<dbReference type="PANTHER" id="PTHR36571:SF1">
    <property type="entry name" value="PROTEIN YGIW"/>
    <property type="match status" value="1"/>
</dbReference>
<dbReference type="SUPFAM" id="SSF101756">
    <property type="entry name" value="Hypothetical protein YgiW"/>
    <property type="match status" value="1"/>
</dbReference>
<dbReference type="AlphaFoldDB" id="A0AAN1NV31"/>
<dbReference type="InterPro" id="IPR005220">
    <property type="entry name" value="CarO-like"/>
</dbReference>
<evidence type="ECO:0000313" key="4">
    <source>
        <dbReference type="Proteomes" id="UP000241538"/>
    </source>
</evidence>
<dbReference type="RefSeq" id="WP_033785253.1">
    <property type="nucleotide sequence ID" value="NZ_CP028351.1"/>
</dbReference>
<dbReference type="Proteomes" id="UP000241538">
    <property type="component" value="Plasmid pPV989-167"/>
</dbReference>
<keyword evidence="3" id="KW-0614">Plasmid</keyword>
<gene>
    <name evidence="3" type="ORF">C9381_21800</name>
</gene>
<proteinExistence type="predicted"/>
<reference evidence="3 4" key="1">
    <citation type="journal article" date="2018" name="Int J Genomics">
        <title>Comparative Genomics Analysis of Plasmid pPV989-94 from a Clinical Isolate of Pantoea vagans PV989.</title>
        <authorList>
            <person name="Xu L."/>
            <person name="Yin M."/>
            <person name="Zhu T."/>
            <person name="Lu J."/>
            <person name="Bao Q."/>
        </authorList>
    </citation>
    <scope>NUCLEOTIDE SEQUENCE [LARGE SCALE GENOMIC DNA]</scope>
    <source>
        <strain evidence="3 4">PV989</strain>
    </source>
</reference>
<feature type="signal peptide" evidence="2">
    <location>
        <begin position="1"/>
        <end position="19"/>
    </location>
</feature>
<organism evidence="3 4">
    <name type="scientific">Pantoea vagans</name>
    <dbReference type="NCBI Taxonomy" id="470934"/>
    <lineage>
        <taxon>Bacteria</taxon>
        <taxon>Pseudomonadati</taxon>
        <taxon>Pseudomonadota</taxon>
        <taxon>Gammaproteobacteria</taxon>
        <taxon>Enterobacterales</taxon>
        <taxon>Erwiniaceae</taxon>
        <taxon>Pantoea</taxon>
    </lineage>
</organism>
<dbReference type="InterPro" id="IPR036700">
    <property type="entry name" value="BOBF_sf"/>
</dbReference>
<name>A0AAN1NV31_9GAMM</name>
<dbReference type="EMBL" id="CP028351">
    <property type="protein sequence ID" value="AVV39869.1"/>
    <property type="molecule type" value="Genomic_DNA"/>
</dbReference>
<protein>
    <recommendedName>
        <fullName evidence="5">NirD/YgiW/YdeI family stress tolerance protein</fullName>
    </recommendedName>
</protein>
<sequence>MKKILWMILALISSGSVYARQEVTVAEAKTLRDDRQVTLTGTITGRADDDHYWLKDPTGRIRVDIDDDDDDRYLIGKKVRVSGEVDRDDGYSEINVDHVYILK</sequence>
<accession>A0AAN1NV31</accession>
<keyword evidence="1 2" id="KW-0732">Signal</keyword>